<dbReference type="EMBL" id="CH964272">
    <property type="protein sequence ID" value="KRF99844.1"/>
    <property type="molecule type" value="Genomic_DNA"/>
</dbReference>
<keyword evidence="1" id="KW-0723">Serine/threonine-protein kinase</keyword>
<protein>
    <recommendedName>
        <fullName evidence="9">Protein kinase domain-containing protein</fullName>
    </recommendedName>
</protein>
<evidence type="ECO:0000313" key="7">
    <source>
        <dbReference type="EMBL" id="KRF99844.1"/>
    </source>
</evidence>
<keyword evidence="3" id="KW-0547">Nucleotide-binding</keyword>
<sequence length="152" mass="15706">MSLNEHSGPGPPTNTTILQASNNILSSDCTSQSANMDQVDSSGGLPFTWPSPGQAYKGSHAVAANPTSTINGVTGPVDSGAESSLPPPPPVSRTISSDRLVTGSSCRALRTAVSALYSVDDFVKEKIGSGFFSEVYKGVIALSYDNLVVMPD</sequence>
<accession>A0A0Q9WVL3</accession>
<evidence type="ECO:0008006" key="9">
    <source>
        <dbReference type="Google" id="ProtNLM"/>
    </source>
</evidence>
<evidence type="ECO:0000256" key="6">
    <source>
        <dbReference type="SAM" id="MobiDB-lite"/>
    </source>
</evidence>
<evidence type="ECO:0000256" key="3">
    <source>
        <dbReference type="ARBA" id="ARBA00022741"/>
    </source>
</evidence>
<dbReference type="InterPro" id="IPR050940">
    <property type="entry name" value="Actin_reg-Ser/Thr_kinase"/>
</dbReference>
<evidence type="ECO:0000256" key="5">
    <source>
        <dbReference type="ARBA" id="ARBA00022840"/>
    </source>
</evidence>
<evidence type="ECO:0000256" key="1">
    <source>
        <dbReference type="ARBA" id="ARBA00022527"/>
    </source>
</evidence>
<feature type="region of interest" description="Disordered" evidence="6">
    <location>
        <begin position="28"/>
        <end position="92"/>
    </location>
</feature>
<gene>
    <name evidence="7" type="primary">Dwil\GK27402</name>
    <name evidence="7" type="ORF">Dwil_GK27402</name>
</gene>
<dbReference type="GO" id="GO:0045177">
    <property type="term" value="C:apical part of cell"/>
    <property type="evidence" value="ECO:0007669"/>
    <property type="project" value="EnsemblMetazoa"/>
</dbReference>
<keyword evidence="2" id="KW-0808">Transferase</keyword>
<dbReference type="GO" id="GO:0005634">
    <property type="term" value="C:nucleus"/>
    <property type="evidence" value="ECO:0007669"/>
    <property type="project" value="TreeGrafter"/>
</dbReference>
<dbReference type="InParanoid" id="A0A0Q9WVL3"/>
<dbReference type="GO" id="GO:0007015">
    <property type="term" value="P:actin filament organization"/>
    <property type="evidence" value="ECO:0007669"/>
    <property type="project" value="EnsemblMetazoa"/>
</dbReference>
<dbReference type="AlphaFoldDB" id="A0A0Q9WVL3"/>
<dbReference type="GO" id="GO:0045873">
    <property type="term" value="P:negative regulation of sevenless signaling pathway"/>
    <property type="evidence" value="ECO:0007669"/>
    <property type="project" value="EnsemblMetazoa"/>
</dbReference>
<proteinExistence type="predicted"/>
<dbReference type="GO" id="GO:0005524">
    <property type="term" value="F:ATP binding"/>
    <property type="evidence" value="ECO:0007669"/>
    <property type="project" value="UniProtKB-KW"/>
</dbReference>
<dbReference type="OrthoDB" id="20134at2759"/>
<dbReference type="PANTHER" id="PTHR46485">
    <property type="entry name" value="LIM DOMAIN KINASE 1"/>
    <property type="match status" value="1"/>
</dbReference>
<dbReference type="GO" id="GO:0005829">
    <property type="term" value="C:cytosol"/>
    <property type="evidence" value="ECO:0007669"/>
    <property type="project" value="EnsemblMetazoa"/>
</dbReference>
<keyword evidence="4" id="KW-0418">Kinase</keyword>
<evidence type="ECO:0000256" key="4">
    <source>
        <dbReference type="ARBA" id="ARBA00022777"/>
    </source>
</evidence>
<keyword evidence="8" id="KW-1185">Reference proteome</keyword>
<dbReference type="Proteomes" id="UP000007798">
    <property type="component" value="Unassembled WGS sequence"/>
</dbReference>
<dbReference type="PANTHER" id="PTHR46485:SF5">
    <property type="entry name" value="CENTER DIVIDER, ISOFORM A"/>
    <property type="match status" value="1"/>
</dbReference>
<keyword evidence="5" id="KW-0067">ATP-binding</keyword>
<organism evidence="7 8">
    <name type="scientific">Drosophila willistoni</name>
    <name type="common">Fruit fly</name>
    <dbReference type="NCBI Taxonomy" id="7260"/>
    <lineage>
        <taxon>Eukaryota</taxon>
        <taxon>Metazoa</taxon>
        <taxon>Ecdysozoa</taxon>
        <taxon>Arthropoda</taxon>
        <taxon>Hexapoda</taxon>
        <taxon>Insecta</taxon>
        <taxon>Pterygota</taxon>
        <taxon>Neoptera</taxon>
        <taxon>Endopterygota</taxon>
        <taxon>Diptera</taxon>
        <taxon>Brachycera</taxon>
        <taxon>Muscomorpha</taxon>
        <taxon>Ephydroidea</taxon>
        <taxon>Drosophilidae</taxon>
        <taxon>Drosophila</taxon>
        <taxon>Sophophora</taxon>
    </lineage>
</organism>
<reference evidence="7 8" key="1">
    <citation type="journal article" date="2007" name="Nature">
        <title>Evolution of genes and genomes on the Drosophila phylogeny.</title>
        <authorList>
            <consortium name="Drosophila 12 Genomes Consortium"/>
            <person name="Clark A.G."/>
            <person name="Eisen M.B."/>
            <person name="Smith D.R."/>
            <person name="Bergman C.M."/>
            <person name="Oliver B."/>
            <person name="Markow T.A."/>
            <person name="Kaufman T.C."/>
            <person name="Kellis M."/>
            <person name="Gelbart W."/>
            <person name="Iyer V.N."/>
            <person name="Pollard D.A."/>
            <person name="Sackton T.B."/>
            <person name="Larracuente A.M."/>
            <person name="Singh N.D."/>
            <person name="Abad J.P."/>
            <person name="Abt D.N."/>
            <person name="Adryan B."/>
            <person name="Aguade M."/>
            <person name="Akashi H."/>
            <person name="Anderson W.W."/>
            <person name="Aquadro C.F."/>
            <person name="Ardell D.H."/>
            <person name="Arguello R."/>
            <person name="Artieri C.G."/>
            <person name="Barbash D.A."/>
            <person name="Barker D."/>
            <person name="Barsanti P."/>
            <person name="Batterham P."/>
            <person name="Batzoglou S."/>
            <person name="Begun D."/>
            <person name="Bhutkar A."/>
            <person name="Blanco E."/>
            <person name="Bosak S.A."/>
            <person name="Bradley R.K."/>
            <person name="Brand A.D."/>
            <person name="Brent M.R."/>
            <person name="Brooks A.N."/>
            <person name="Brown R.H."/>
            <person name="Butlin R.K."/>
            <person name="Caggese C."/>
            <person name="Calvi B.R."/>
            <person name="Bernardo de Carvalho A."/>
            <person name="Caspi A."/>
            <person name="Castrezana S."/>
            <person name="Celniker S.E."/>
            <person name="Chang J.L."/>
            <person name="Chapple C."/>
            <person name="Chatterji S."/>
            <person name="Chinwalla A."/>
            <person name="Civetta A."/>
            <person name="Clifton S.W."/>
            <person name="Comeron J.M."/>
            <person name="Costello J.C."/>
            <person name="Coyne J.A."/>
            <person name="Daub J."/>
            <person name="David R.G."/>
            <person name="Delcher A.L."/>
            <person name="Delehaunty K."/>
            <person name="Do C.B."/>
            <person name="Ebling H."/>
            <person name="Edwards K."/>
            <person name="Eickbush T."/>
            <person name="Evans J.D."/>
            <person name="Filipski A."/>
            <person name="Findeiss S."/>
            <person name="Freyhult E."/>
            <person name="Fulton L."/>
            <person name="Fulton R."/>
            <person name="Garcia A.C."/>
            <person name="Gardiner A."/>
            <person name="Garfield D.A."/>
            <person name="Garvin B.E."/>
            <person name="Gibson G."/>
            <person name="Gilbert D."/>
            <person name="Gnerre S."/>
            <person name="Godfrey J."/>
            <person name="Good R."/>
            <person name="Gotea V."/>
            <person name="Gravely B."/>
            <person name="Greenberg A.J."/>
            <person name="Griffiths-Jones S."/>
            <person name="Gross S."/>
            <person name="Guigo R."/>
            <person name="Gustafson E.A."/>
            <person name="Haerty W."/>
            <person name="Hahn M.W."/>
            <person name="Halligan D.L."/>
            <person name="Halpern A.L."/>
            <person name="Halter G.M."/>
            <person name="Han M.V."/>
            <person name="Heger A."/>
            <person name="Hillier L."/>
            <person name="Hinrichs A.S."/>
            <person name="Holmes I."/>
            <person name="Hoskins R.A."/>
            <person name="Hubisz M.J."/>
            <person name="Hultmark D."/>
            <person name="Huntley M.A."/>
            <person name="Jaffe D.B."/>
            <person name="Jagadeeshan S."/>
            <person name="Jeck W.R."/>
            <person name="Johnson J."/>
            <person name="Jones C.D."/>
            <person name="Jordan W.C."/>
            <person name="Karpen G.H."/>
            <person name="Kataoka E."/>
            <person name="Keightley P.D."/>
            <person name="Kheradpour P."/>
            <person name="Kirkness E.F."/>
            <person name="Koerich L.B."/>
            <person name="Kristiansen K."/>
            <person name="Kudrna D."/>
            <person name="Kulathinal R.J."/>
            <person name="Kumar S."/>
            <person name="Kwok R."/>
            <person name="Lander E."/>
            <person name="Langley C.H."/>
            <person name="Lapoint R."/>
            <person name="Lazzaro B.P."/>
            <person name="Lee S.J."/>
            <person name="Levesque L."/>
            <person name="Li R."/>
            <person name="Lin C.F."/>
            <person name="Lin M.F."/>
            <person name="Lindblad-Toh K."/>
            <person name="Llopart A."/>
            <person name="Long M."/>
            <person name="Low L."/>
            <person name="Lozovsky E."/>
            <person name="Lu J."/>
            <person name="Luo M."/>
            <person name="Machado C.A."/>
            <person name="Makalowski W."/>
            <person name="Marzo M."/>
            <person name="Matsuda M."/>
            <person name="Matzkin L."/>
            <person name="McAllister B."/>
            <person name="McBride C.S."/>
            <person name="McKernan B."/>
            <person name="McKernan K."/>
            <person name="Mendez-Lago M."/>
            <person name="Minx P."/>
            <person name="Mollenhauer M.U."/>
            <person name="Montooth K."/>
            <person name="Mount S.M."/>
            <person name="Mu X."/>
            <person name="Myers E."/>
            <person name="Negre B."/>
            <person name="Newfeld S."/>
            <person name="Nielsen R."/>
            <person name="Noor M.A."/>
            <person name="O'Grady P."/>
            <person name="Pachter L."/>
            <person name="Papaceit M."/>
            <person name="Parisi M.J."/>
            <person name="Parisi M."/>
            <person name="Parts L."/>
            <person name="Pedersen J.S."/>
            <person name="Pesole G."/>
            <person name="Phillippy A.M."/>
            <person name="Ponting C.P."/>
            <person name="Pop M."/>
            <person name="Porcelli D."/>
            <person name="Powell J.R."/>
            <person name="Prohaska S."/>
            <person name="Pruitt K."/>
            <person name="Puig M."/>
            <person name="Quesneville H."/>
            <person name="Ram K.R."/>
            <person name="Rand D."/>
            <person name="Rasmussen M.D."/>
            <person name="Reed L.K."/>
            <person name="Reenan R."/>
            <person name="Reily A."/>
            <person name="Remington K.A."/>
            <person name="Rieger T.T."/>
            <person name="Ritchie M.G."/>
            <person name="Robin C."/>
            <person name="Rogers Y.H."/>
            <person name="Rohde C."/>
            <person name="Rozas J."/>
            <person name="Rubenfield M.J."/>
            <person name="Ruiz A."/>
            <person name="Russo S."/>
            <person name="Salzberg S.L."/>
            <person name="Sanchez-Gracia A."/>
            <person name="Saranga D.J."/>
            <person name="Sato H."/>
            <person name="Schaeffer S.W."/>
            <person name="Schatz M.C."/>
            <person name="Schlenke T."/>
            <person name="Schwartz R."/>
            <person name="Segarra C."/>
            <person name="Singh R.S."/>
            <person name="Sirot L."/>
            <person name="Sirota M."/>
            <person name="Sisneros N.B."/>
            <person name="Smith C.D."/>
            <person name="Smith T.F."/>
            <person name="Spieth J."/>
            <person name="Stage D.E."/>
            <person name="Stark A."/>
            <person name="Stephan W."/>
            <person name="Strausberg R.L."/>
            <person name="Strempel S."/>
            <person name="Sturgill D."/>
            <person name="Sutton G."/>
            <person name="Sutton G.G."/>
            <person name="Tao W."/>
            <person name="Teichmann S."/>
            <person name="Tobari Y.N."/>
            <person name="Tomimura Y."/>
            <person name="Tsolas J.M."/>
            <person name="Valente V.L."/>
            <person name="Venter E."/>
            <person name="Venter J.C."/>
            <person name="Vicario S."/>
            <person name="Vieira F.G."/>
            <person name="Vilella A.J."/>
            <person name="Villasante A."/>
            <person name="Walenz B."/>
            <person name="Wang J."/>
            <person name="Wasserman M."/>
            <person name="Watts T."/>
            <person name="Wilson D."/>
            <person name="Wilson R.K."/>
            <person name="Wing R.A."/>
            <person name="Wolfner M.F."/>
            <person name="Wong A."/>
            <person name="Wong G.K."/>
            <person name="Wu C.I."/>
            <person name="Wu G."/>
            <person name="Yamamoto D."/>
            <person name="Yang H.P."/>
            <person name="Yang S.P."/>
            <person name="Yorke J.A."/>
            <person name="Yoshida K."/>
            <person name="Zdobnov E."/>
            <person name="Zhang P."/>
            <person name="Zhang Y."/>
            <person name="Zimin A.V."/>
            <person name="Baldwin J."/>
            <person name="Abdouelleil A."/>
            <person name="Abdulkadir J."/>
            <person name="Abebe A."/>
            <person name="Abera B."/>
            <person name="Abreu J."/>
            <person name="Acer S.C."/>
            <person name="Aftuck L."/>
            <person name="Alexander A."/>
            <person name="An P."/>
            <person name="Anderson E."/>
            <person name="Anderson S."/>
            <person name="Arachi H."/>
            <person name="Azer M."/>
            <person name="Bachantsang P."/>
            <person name="Barry A."/>
            <person name="Bayul T."/>
            <person name="Berlin A."/>
            <person name="Bessette D."/>
            <person name="Bloom T."/>
            <person name="Blye J."/>
            <person name="Boguslavskiy L."/>
            <person name="Bonnet C."/>
            <person name="Boukhgalter B."/>
            <person name="Bourzgui I."/>
            <person name="Brown A."/>
            <person name="Cahill P."/>
            <person name="Channer S."/>
            <person name="Cheshatsang Y."/>
            <person name="Chuda L."/>
            <person name="Citroen M."/>
            <person name="Collymore A."/>
            <person name="Cooke P."/>
            <person name="Costello M."/>
            <person name="D'Aco K."/>
            <person name="Daza R."/>
            <person name="De Haan G."/>
            <person name="DeGray S."/>
            <person name="DeMaso C."/>
            <person name="Dhargay N."/>
            <person name="Dooley K."/>
            <person name="Dooley E."/>
            <person name="Doricent M."/>
            <person name="Dorje P."/>
            <person name="Dorjee K."/>
            <person name="Dupes A."/>
            <person name="Elong R."/>
            <person name="Falk J."/>
            <person name="Farina A."/>
            <person name="Faro S."/>
            <person name="Ferguson D."/>
            <person name="Fisher S."/>
            <person name="Foley C.D."/>
            <person name="Franke A."/>
            <person name="Friedrich D."/>
            <person name="Gadbois L."/>
            <person name="Gearin G."/>
            <person name="Gearin C.R."/>
            <person name="Giannoukos G."/>
            <person name="Goode T."/>
            <person name="Graham J."/>
            <person name="Grandbois E."/>
            <person name="Grewal S."/>
            <person name="Gyaltsen K."/>
            <person name="Hafez N."/>
            <person name="Hagos B."/>
            <person name="Hall J."/>
            <person name="Henson C."/>
            <person name="Hollinger A."/>
            <person name="Honan T."/>
            <person name="Huard M.D."/>
            <person name="Hughes L."/>
            <person name="Hurhula B."/>
            <person name="Husby M.E."/>
            <person name="Kamat A."/>
            <person name="Kanga B."/>
            <person name="Kashin S."/>
            <person name="Khazanovich D."/>
            <person name="Kisner P."/>
            <person name="Lance K."/>
            <person name="Lara M."/>
            <person name="Lee W."/>
            <person name="Lennon N."/>
            <person name="Letendre F."/>
            <person name="LeVine R."/>
            <person name="Lipovsky A."/>
            <person name="Liu X."/>
            <person name="Liu J."/>
            <person name="Liu S."/>
            <person name="Lokyitsang T."/>
            <person name="Lokyitsang Y."/>
            <person name="Lubonja R."/>
            <person name="Lui A."/>
            <person name="MacDonald P."/>
            <person name="Magnisalis V."/>
            <person name="Maru K."/>
            <person name="Matthews C."/>
            <person name="McCusker W."/>
            <person name="McDonough S."/>
            <person name="Mehta T."/>
            <person name="Meldrim J."/>
            <person name="Meneus L."/>
            <person name="Mihai O."/>
            <person name="Mihalev A."/>
            <person name="Mihova T."/>
            <person name="Mittelman R."/>
            <person name="Mlenga V."/>
            <person name="Montmayeur A."/>
            <person name="Mulrain L."/>
            <person name="Navidi A."/>
            <person name="Naylor J."/>
            <person name="Negash T."/>
            <person name="Nguyen T."/>
            <person name="Nguyen N."/>
            <person name="Nicol R."/>
            <person name="Norbu C."/>
            <person name="Norbu N."/>
            <person name="Novod N."/>
            <person name="O'Neill B."/>
            <person name="Osman S."/>
            <person name="Markiewicz E."/>
            <person name="Oyono O.L."/>
            <person name="Patti C."/>
            <person name="Phunkhang P."/>
            <person name="Pierre F."/>
            <person name="Priest M."/>
            <person name="Raghuraman S."/>
            <person name="Rege F."/>
            <person name="Reyes R."/>
            <person name="Rise C."/>
            <person name="Rogov P."/>
            <person name="Ross K."/>
            <person name="Ryan E."/>
            <person name="Settipalli S."/>
            <person name="Shea T."/>
            <person name="Sherpa N."/>
            <person name="Shi L."/>
            <person name="Shih D."/>
            <person name="Sparrow T."/>
            <person name="Spaulding J."/>
            <person name="Stalker J."/>
            <person name="Stange-Thomann N."/>
            <person name="Stavropoulos S."/>
            <person name="Stone C."/>
            <person name="Strader C."/>
            <person name="Tesfaye S."/>
            <person name="Thomson T."/>
            <person name="Thoulutsang Y."/>
            <person name="Thoulutsang D."/>
            <person name="Topham K."/>
            <person name="Topping I."/>
            <person name="Tsamla T."/>
            <person name="Vassiliev H."/>
            <person name="Vo A."/>
            <person name="Wangchuk T."/>
            <person name="Wangdi T."/>
            <person name="Weiand M."/>
            <person name="Wilkinson J."/>
            <person name="Wilson A."/>
            <person name="Yadav S."/>
            <person name="Young G."/>
            <person name="Yu Q."/>
            <person name="Zembek L."/>
            <person name="Zhong D."/>
            <person name="Zimmer A."/>
            <person name="Zwirko Z."/>
            <person name="Jaffe D.B."/>
            <person name="Alvarez P."/>
            <person name="Brockman W."/>
            <person name="Butler J."/>
            <person name="Chin C."/>
            <person name="Gnerre S."/>
            <person name="Grabherr M."/>
            <person name="Kleber M."/>
            <person name="Mauceli E."/>
            <person name="MacCallum I."/>
        </authorList>
    </citation>
    <scope>NUCLEOTIDE SEQUENCE [LARGE SCALE GENOMIC DNA]</scope>
    <source>
        <strain evidence="8">Tucson 14030-0811.24</strain>
    </source>
</reference>
<name>A0A0Q9WVL3_DROWI</name>
<feature type="compositionally biased region" description="Polar residues" evidence="6">
    <location>
        <begin position="28"/>
        <end position="41"/>
    </location>
</feature>
<dbReference type="GO" id="GO:0004674">
    <property type="term" value="F:protein serine/threonine kinase activity"/>
    <property type="evidence" value="ECO:0007669"/>
    <property type="project" value="UniProtKB-KW"/>
</dbReference>
<evidence type="ECO:0000313" key="8">
    <source>
        <dbReference type="Proteomes" id="UP000007798"/>
    </source>
</evidence>
<evidence type="ECO:0000256" key="2">
    <source>
        <dbReference type="ARBA" id="ARBA00022679"/>
    </source>
</evidence>